<evidence type="ECO:0000313" key="10">
    <source>
        <dbReference type="EMBL" id="EXX74774.1"/>
    </source>
</evidence>
<keyword evidence="6" id="KW-0067">ATP-binding</keyword>
<dbReference type="InterPro" id="IPR011009">
    <property type="entry name" value="Kinase-like_dom_sf"/>
</dbReference>
<keyword evidence="11" id="KW-1185">Reference proteome</keyword>
<proteinExistence type="predicted"/>
<evidence type="ECO:0000256" key="3">
    <source>
        <dbReference type="ARBA" id="ARBA00022679"/>
    </source>
</evidence>
<dbReference type="EMBL" id="JEMT01012718">
    <property type="protein sequence ID" value="EXX74774.1"/>
    <property type="molecule type" value="Genomic_DNA"/>
</dbReference>
<dbReference type="Gene3D" id="1.10.510.10">
    <property type="entry name" value="Transferase(Phosphotransferase) domain 1"/>
    <property type="match status" value="1"/>
</dbReference>
<dbReference type="GO" id="GO:0005524">
    <property type="term" value="F:ATP binding"/>
    <property type="evidence" value="ECO:0007669"/>
    <property type="project" value="UniProtKB-KW"/>
</dbReference>
<organism evidence="10 11">
    <name type="scientific">Rhizophagus irregularis (strain DAOM 197198w)</name>
    <name type="common">Glomus intraradices</name>
    <dbReference type="NCBI Taxonomy" id="1432141"/>
    <lineage>
        <taxon>Eukaryota</taxon>
        <taxon>Fungi</taxon>
        <taxon>Fungi incertae sedis</taxon>
        <taxon>Mucoromycota</taxon>
        <taxon>Glomeromycotina</taxon>
        <taxon>Glomeromycetes</taxon>
        <taxon>Glomerales</taxon>
        <taxon>Glomeraceae</taxon>
        <taxon>Rhizophagus</taxon>
    </lineage>
</organism>
<reference evidence="10 11" key="1">
    <citation type="submission" date="2014-02" db="EMBL/GenBank/DDBJ databases">
        <title>Single nucleus genome sequencing reveals high similarity among nuclei of an endomycorrhizal fungus.</title>
        <authorList>
            <person name="Lin K."/>
            <person name="Geurts R."/>
            <person name="Zhang Z."/>
            <person name="Limpens E."/>
            <person name="Saunders D.G."/>
            <person name="Mu D."/>
            <person name="Pang E."/>
            <person name="Cao H."/>
            <person name="Cha H."/>
            <person name="Lin T."/>
            <person name="Zhou Q."/>
            <person name="Shang Y."/>
            <person name="Li Y."/>
            <person name="Ivanov S."/>
            <person name="Sharma T."/>
            <person name="Velzen R.V."/>
            <person name="Ruijter N.D."/>
            <person name="Aanen D.K."/>
            <person name="Win J."/>
            <person name="Kamoun S."/>
            <person name="Bisseling T."/>
            <person name="Huang S."/>
        </authorList>
    </citation>
    <scope>NUCLEOTIDE SEQUENCE [LARGE SCALE GENOMIC DNA]</scope>
    <source>
        <strain evidence="11">DAOM197198w</strain>
    </source>
</reference>
<evidence type="ECO:0000256" key="2">
    <source>
        <dbReference type="ARBA" id="ARBA00022527"/>
    </source>
</evidence>
<evidence type="ECO:0000256" key="5">
    <source>
        <dbReference type="ARBA" id="ARBA00022777"/>
    </source>
</evidence>
<comment type="caution">
    <text evidence="10">The sequence shown here is derived from an EMBL/GenBank/DDBJ whole genome shotgun (WGS) entry which is preliminary data.</text>
</comment>
<comment type="catalytic activity">
    <reaction evidence="7">
        <text>L-threonyl-[protein] + ATP = O-phospho-L-threonyl-[protein] + ADP + H(+)</text>
        <dbReference type="Rhea" id="RHEA:46608"/>
        <dbReference type="Rhea" id="RHEA-COMP:11060"/>
        <dbReference type="Rhea" id="RHEA-COMP:11605"/>
        <dbReference type="ChEBI" id="CHEBI:15378"/>
        <dbReference type="ChEBI" id="CHEBI:30013"/>
        <dbReference type="ChEBI" id="CHEBI:30616"/>
        <dbReference type="ChEBI" id="CHEBI:61977"/>
        <dbReference type="ChEBI" id="CHEBI:456216"/>
        <dbReference type="EC" id="2.7.11.1"/>
    </reaction>
</comment>
<dbReference type="PROSITE" id="PS50011">
    <property type="entry name" value="PROTEIN_KINASE_DOM"/>
    <property type="match status" value="1"/>
</dbReference>
<sequence length="543" mass="64067">MSSIRKELVYTALKEADALSDINIYHDLTKMHEFRQNTILADKSLNEEEKSYAITILIKEYDFDKIIYNVGPKRICENCHLECLATSYCEQCIRNYLKSNFLNWTSENDIIDKIIQKCQMEIVSPEYVTEWIPYNNLQNIKYLTRGGYSEIYIADWIGGKYIEWDSEQQLLKRDRTHKVVLKRLDNIEDTNKSWYDEVVSHLTISNKWSSIVHCFGLTREPSKGDYMLVMEQLDTNLRNYLKQNYNKLTWNDKIKIAYDIIVALYYVHKEESIHRDLHSGNILYSQNNDYWYISDLGFCGPVNKPLGAVYGNLPYIAPEVIIGKEYSYASDIYGIGMLMWEISSGQPPFTNLDYDYNLAMNIVDGMRPMIVSEIPLEYKELMEQCWNAYPKERPDIKILKNKIDYIKKSYYHNETKNIVKDNIIKPNTDSNKIYTSQVYEFKNFPEPRNAAEEEQKEFHSRYSFNIPENIDDFNNSDKIIELYKELNLNNANNSNNDIQIDSERETMQQIKKINIKINDDEDAYDDANLHSEEQDELQISEFD</sequence>
<dbReference type="InterPro" id="IPR051681">
    <property type="entry name" value="Ser/Thr_Kinases-Pseudokinases"/>
</dbReference>
<keyword evidence="2" id="KW-0723">Serine/threonine-protein kinase</keyword>
<dbReference type="Proteomes" id="UP000022910">
    <property type="component" value="Unassembled WGS sequence"/>
</dbReference>
<dbReference type="SUPFAM" id="SSF56112">
    <property type="entry name" value="Protein kinase-like (PK-like)"/>
    <property type="match status" value="1"/>
</dbReference>
<dbReference type="GO" id="GO:0004674">
    <property type="term" value="F:protein serine/threonine kinase activity"/>
    <property type="evidence" value="ECO:0007669"/>
    <property type="project" value="UniProtKB-KW"/>
</dbReference>
<dbReference type="AlphaFoldDB" id="A0A015L4X5"/>
<evidence type="ECO:0000256" key="7">
    <source>
        <dbReference type="ARBA" id="ARBA00047899"/>
    </source>
</evidence>
<evidence type="ECO:0000256" key="6">
    <source>
        <dbReference type="ARBA" id="ARBA00022840"/>
    </source>
</evidence>
<evidence type="ECO:0000313" key="11">
    <source>
        <dbReference type="Proteomes" id="UP000022910"/>
    </source>
</evidence>
<evidence type="ECO:0000256" key="4">
    <source>
        <dbReference type="ARBA" id="ARBA00022741"/>
    </source>
</evidence>
<dbReference type="Pfam" id="PF07714">
    <property type="entry name" value="PK_Tyr_Ser-Thr"/>
    <property type="match status" value="1"/>
</dbReference>
<dbReference type="InterPro" id="IPR001245">
    <property type="entry name" value="Ser-Thr/Tyr_kinase_cat_dom"/>
</dbReference>
<dbReference type="PANTHER" id="PTHR44329:SF285">
    <property type="entry name" value="V-MOS MOLONEY MURINE SARCOMA VIRAL ONCO HOMOLOG"/>
    <property type="match status" value="1"/>
</dbReference>
<keyword evidence="5" id="KW-0418">Kinase</keyword>
<gene>
    <name evidence="10" type="ORF">RirG_048030</name>
</gene>
<dbReference type="PANTHER" id="PTHR44329">
    <property type="entry name" value="SERINE/THREONINE-PROTEIN KINASE TNNI3K-RELATED"/>
    <property type="match status" value="1"/>
</dbReference>
<dbReference type="HOGENOM" id="CLU_000288_7_34_1"/>
<keyword evidence="3" id="KW-0808">Transferase</keyword>
<evidence type="ECO:0000256" key="8">
    <source>
        <dbReference type="ARBA" id="ARBA00048679"/>
    </source>
</evidence>
<keyword evidence="4" id="KW-0547">Nucleotide-binding</keyword>
<name>A0A015L4X5_RHIIW</name>
<accession>A0A015L4X5</accession>
<protein>
    <recommendedName>
        <fullName evidence="1">non-specific serine/threonine protein kinase</fullName>
        <ecNumber evidence="1">2.7.11.1</ecNumber>
    </recommendedName>
</protein>
<evidence type="ECO:0000259" key="9">
    <source>
        <dbReference type="PROSITE" id="PS50011"/>
    </source>
</evidence>
<feature type="domain" description="Protein kinase" evidence="9">
    <location>
        <begin position="137"/>
        <end position="406"/>
    </location>
</feature>
<comment type="catalytic activity">
    <reaction evidence="8">
        <text>L-seryl-[protein] + ATP = O-phospho-L-seryl-[protein] + ADP + H(+)</text>
        <dbReference type="Rhea" id="RHEA:17989"/>
        <dbReference type="Rhea" id="RHEA-COMP:9863"/>
        <dbReference type="Rhea" id="RHEA-COMP:11604"/>
        <dbReference type="ChEBI" id="CHEBI:15378"/>
        <dbReference type="ChEBI" id="CHEBI:29999"/>
        <dbReference type="ChEBI" id="CHEBI:30616"/>
        <dbReference type="ChEBI" id="CHEBI:83421"/>
        <dbReference type="ChEBI" id="CHEBI:456216"/>
        <dbReference type="EC" id="2.7.11.1"/>
    </reaction>
</comment>
<dbReference type="InterPro" id="IPR000719">
    <property type="entry name" value="Prot_kinase_dom"/>
</dbReference>
<evidence type="ECO:0000256" key="1">
    <source>
        <dbReference type="ARBA" id="ARBA00012513"/>
    </source>
</evidence>
<dbReference type="EC" id="2.7.11.1" evidence="1"/>
<dbReference type="SMR" id="A0A015L4X5"/>